<keyword evidence="5 6" id="KW-0012">Acyltransferase</keyword>
<dbReference type="HAMAP" id="MF_00013">
    <property type="entry name" value="LipB"/>
    <property type="match status" value="1"/>
</dbReference>
<dbReference type="PANTHER" id="PTHR10993:SF7">
    <property type="entry name" value="LIPOYLTRANSFERASE 2, MITOCHONDRIAL-RELATED"/>
    <property type="match status" value="1"/>
</dbReference>
<keyword evidence="6" id="KW-0496">Mitochondrion</keyword>
<gene>
    <name evidence="11" type="ORF">SFRICE_012858</name>
</gene>
<dbReference type="OrthoDB" id="19908at2759"/>
<protein>
    <recommendedName>
        <fullName evidence="6">Octanoyl-[acyl-carrier-protein]:protein N-octanoyltransferase LIPT2, mitochondrial</fullName>
        <ecNumber evidence="6">2.3.1.181</ecNumber>
    </recommendedName>
</protein>
<dbReference type="PROSITE" id="PS51733">
    <property type="entry name" value="BPL_LPL_CATALYTIC"/>
    <property type="match status" value="1"/>
</dbReference>
<dbReference type="InterPro" id="IPR000544">
    <property type="entry name" value="Octanoyltransferase"/>
</dbReference>
<dbReference type="CDD" id="cd16444">
    <property type="entry name" value="LipB"/>
    <property type="match status" value="1"/>
</dbReference>
<evidence type="ECO:0000256" key="2">
    <source>
        <dbReference type="ARBA" id="ARBA00004821"/>
    </source>
</evidence>
<dbReference type="GO" id="GO:0009249">
    <property type="term" value="P:protein lipoylation"/>
    <property type="evidence" value="ECO:0007669"/>
    <property type="project" value="InterPro"/>
</dbReference>
<dbReference type="InterPro" id="IPR045864">
    <property type="entry name" value="aa-tRNA-synth_II/BPL/LPL"/>
</dbReference>
<evidence type="ECO:0000259" key="10">
    <source>
        <dbReference type="PROSITE" id="PS51733"/>
    </source>
</evidence>
<dbReference type="EMBL" id="ODYU01008024">
    <property type="protein sequence ID" value="SOQ51286.1"/>
    <property type="molecule type" value="Genomic_DNA"/>
</dbReference>
<organism evidence="11">
    <name type="scientific">Spodoptera frugiperda</name>
    <name type="common">Fall armyworm</name>
    <dbReference type="NCBI Taxonomy" id="7108"/>
    <lineage>
        <taxon>Eukaryota</taxon>
        <taxon>Metazoa</taxon>
        <taxon>Ecdysozoa</taxon>
        <taxon>Arthropoda</taxon>
        <taxon>Hexapoda</taxon>
        <taxon>Insecta</taxon>
        <taxon>Pterygota</taxon>
        <taxon>Neoptera</taxon>
        <taxon>Endopterygota</taxon>
        <taxon>Lepidoptera</taxon>
        <taxon>Glossata</taxon>
        <taxon>Ditrysia</taxon>
        <taxon>Noctuoidea</taxon>
        <taxon>Noctuidae</taxon>
        <taxon>Amphipyrinae</taxon>
        <taxon>Spodoptera</taxon>
    </lineage>
</organism>
<dbReference type="EC" id="2.3.1.181" evidence="6"/>
<dbReference type="FunFam" id="3.30.930.10:FF:000035">
    <property type="entry name" value="Putative lipoyltransferase 2, mitochondrial"/>
    <property type="match status" value="1"/>
</dbReference>
<dbReference type="Gene3D" id="3.30.930.10">
    <property type="entry name" value="Bira Bifunctional Protein, Domain 2"/>
    <property type="match status" value="1"/>
</dbReference>
<dbReference type="PANTHER" id="PTHR10993">
    <property type="entry name" value="OCTANOYLTRANSFERASE"/>
    <property type="match status" value="1"/>
</dbReference>
<dbReference type="UniPathway" id="UPA00538">
    <property type="reaction ID" value="UER00592"/>
</dbReference>
<dbReference type="NCBIfam" id="TIGR00214">
    <property type="entry name" value="lipB"/>
    <property type="match status" value="1"/>
</dbReference>
<evidence type="ECO:0000256" key="7">
    <source>
        <dbReference type="PIRSR" id="PIRSR016262-1"/>
    </source>
</evidence>
<feature type="domain" description="BPL/LPL catalytic" evidence="10">
    <location>
        <begin position="35"/>
        <end position="214"/>
    </location>
</feature>
<evidence type="ECO:0000256" key="5">
    <source>
        <dbReference type="ARBA" id="ARBA00023315"/>
    </source>
</evidence>
<dbReference type="GO" id="GO:0033819">
    <property type="term" value="F:lipoyl(octanoyl) transferase activity"/>
    <property type="evidence" value="ECO:0007669"/>
    <property type="project" value="UniProtKB-EC"/>
</dbReference>
<feature type="active site" description="Acyl-thioester intermediate" evidence="7">
    <location>
        <position position="175"/>
    </location>
</feature>
<name>A0A2H1WEA6_SPOFR</name>
<comment type="catalytic activity">
    <reaction evidence="6">
        <text>octanoyl-[ACP] + L-lysyl-[protein] = N(6)-octanoyl-L-lysyl-[protein] + holo-[ACP] + H(+)</text>
        <dbReference type="Rhea" id="RHEA:17665"/>
        <dbReference type="Rhea" id="RHEA-COMP:9636"/>
        <dbReference type="Rhea" id="RHEA-COMP:9685"/>
        <dbReference type="Rhea" id="RHEA-COMP:9752"/>
        <dbReference type="Rhea" id="RHEA-COMP:9928"/>
        <dbReference type="ChEBI" id="CHEBI:15378"/>
        <dbReference type="ChEBI" id="CHEBI:29969"/>
        <dbReference type="ChEBI" id="CHEBI:64479"/>
        <dbReference type="ChEBI" id="CHEBI:78463"/>
        <dbReference type="ChEBI" id="CHEBI:78809"/>
        <dbReference type="EC" id="2.3.1.181"/>
    </reaction>
</comment>
<dbReference type="AlphaFoldDB" id="A0A2H1WEA6"/>
<sequence>MVKVWKLGLMSYDTAFKIQMALARKHLDAVLKGQDSTCDTLLLVEHKPVFTVGKLDDTPKNEVMRLRALGAEFRKTNRGGLITFHGPGQLVAYPVINLKHFKTSVKWYVTSLEETVINVCNELGIKGTRSPYTGVWVDDNKIAAIGIHASRYVTTHGISLNCDNDLSWFNNIDPCGIEDKGVTSLTKESGVECSVEKVTPIFLKCFNKVFGCETEEIDLKTQEEILNSVYNKLMIQTASS</sequence>
<comment type="function">
    <text evidence="6">Catalyzes the transfer of endogenously produced octanoic acid from octanoyl-acyl-carrier-protein onto the lipoyl domains of lipoate-dependent enzymes. Lipoyl-ACP can also act as a substrate although octanoyl-ACP is likely to be the physiological substrate.</text>
</comment>
<proteinExistence type="inferred from homology"/>
<evidence type="ECO:0000256" key="4">
    <source>
        <dbReference type="ARBA" id="ARBA00022679"/>
    </source>
</evidence>
<feature type="site" description="Lowers pKa of active site Cys" evidence="9">
    <location>
        <position position="141"/>
    </location>
</feature>
<dbReference type="NCBIfam" id="NF010925">
    <property type="entry name" value="PRK14345.1"/>
    <property type="match status" value="1"/>
</dbReference>
<dbReference type="InterPro" id="IPR020605">
    <property type="entry name" value="Octanoyltransferase_CS"/>
</dbReference>
<evidence type="ECO:0000256" key="9">
    <source>
        <dbReference type="PIRSR" id="PIRSR016262-3"/>
    </source>
</evidence>
<dbReference type="PIRSF" id="PIRSF016262">
    <property type="entry name" value="LPLase"/>
    <property type="match status" value="1"/>
</dbReference>
<feature type="binding site" evidence="8">
    <location>
        <begin position="144"/>
        <end position="146"/>
    </location>
    <ligand>
        <name>substrate</name>
    </ligand>
</feature>
<evidence type="ECO:0000256" key="8">
    <source>
        <dbReference type="PIRSR" id="PIRSR016262-2"/>
    </source>
</evidence>
<dbReference type="SUPFAM" id="SSF55681">
    <property type="entry name" value="Class II aaRS and biotin synthetases"/>
    <property type="match status" value="1"/>
</dbReference>
<evidence type="ECO:0000256" key="6">
    <source>
        <dbReference type="PIRNR" id="PIRNR016262"/>
    </source>
</evidence>
<dbReference type="InterPro" id="IPR004143">
    <property type="entry name" value="BPL_LPL_catalytic"/>
</dbReference>
<feature type="binding site" evidence="8">
    <location>
        <begin position="78"/>
        <end position="85"/>
    </location>
    <ligand>
        <name>substrate</name>
    </ligand>
</feature>
<evidence type="ECO:0000256" key="3">
    <source>
        <dbReference type="ARBA" id="ARBA00007907"/>
    </source>
</evidence>
<comment type="similarity">
    <text evidence="3 6">Belongs to the LipB family.</text>
</comment>
<feature type="binding site" evidence="8">
    <location>
        <begin position="157"/>
        <end position="159"/>
    </location>
    <ligand>
        <name>substrate</name>
    </ligand>
</feature>
<comment type="subcellular location">
    <subcellularLocation>
        <location evidence="1 6">Mitochondrion</location>
    </subcellularLocation>
</comment>
<keyword evidence="4 6" id="KW-0808">Transferase</keyword>
<dbReference type="PROSITE" id="PS01313">
    <property type="entry name" value="LIPB"/>
    <property type="match status" value="1"/>
</dbReference>
<reference evidence="11" key="1">
    <citation type="submission" date="2016-07" db="EMBL/GenBank/DDBJ databases">
        <authorList>
            <person name="Bretaudeau A."/>
        </authorList>
    </citation>
    <scope>NUCLEOTIDE SEQUENCE</scope>
    <source>
        <strain evidence="11">Rice</strain>
        <tissue evidence="11">Whole body</tissue>
    </source>
</reference>
<accession>A0A2H1WEA6</accession>
<evidence type="ECO:0000313" key="11">
    <source>
        <dbReference type="EMBL" id="SOQ51286.1"/>
    </source>
</evidence>
<dbReference type="Pfam" id="PF21948">
    <property type="entry name" value="LplA-B_cat"/>
    <property type="match status" value="1"/>
</dbReference>
<comment type="pathway">
    <text evidence="2 6">Protein modification; protein lipoylation via endogenous pathway; protein N(6)-(lipoyl)lysine from octanoyl-[acyl-carrier-protein]: step 1/2.</text>
</comment>
<dbReference type="GO" id="GO:0005739">
    <property type="term" value="C:mitochondrion"/>
    <property type="evidence" value="ECO:0007669"/>
    <property type="project" value="UniProtKB-SubCell"/>
</dbReference>
<evidence type="ECO:0000256" key="1">
    <source>
        <dbReference type="ARBA" id="ARBA00004173"/>
    </source>
</evidence>